<dbReference type="RefSeq" id="WP_130857078.1">
    <property type="nucleotide sequence ID" value="NZ_JBHLWO010000007.1"/>
</dbReference>
<dbReference type="Proteomes" id="UP001589774">
    <property type="component" value="Unassembled WGS sequence"/>
</dbReference>
<keyword evidence="2" id="KW-1185">Reference proteome</keyword>
<dbReference type="EMBL" id="JBHLWO010000007">
    <property type="protein sequence ID" value="MFC0321706.1"/>
    <property type="molecule type" value="Genomic_DNA"/>
</dbReference>
<organism evidence="1 2">
    <name type="scientific">Olivibacter oleidegradans</name>
    <dbReference type="NCBI Taxonomy" id="760123"/>
    <lineage>
        <taxon>Bacteria</taxon>
        <taxon>Pseudomonadati</taxon>
        <taxon>Bacteroidota</taxon>
        <taxon>Sphingobacteriia</taxon>
        <taxon>Sphingobacteriales</taxon>
        <taxon>Sphingobacteriaceae</taxon>
        <taxon>Olivibacter</taxon>
    </lineage>
</organism>
<reference evidence="1 2" key="1">
    <citation type="submission" date="2024-09" db="EMBL/GenBank/DDBJ databases">
        <authorList>
            <person name="Sun Q."/>
            <person name="Mori K."/>
        </authorList>
    </citation>
    <scope>NUCLEOTIDE SEQUENCE [LARGE SCALE GENOMIC DNA]</scope>
    <source>
        <strain evidence="1 2">CCM 7765</strain>
    </source>
</reference>
<accession>A0ABV6HS53</accession>
<proteinExistence type="predicted"/>
<comment type="caution">
    <text evidence="1">The sequence shown here is derived from an EMBL/GenBank/DDBJ whole genome shotgun (WGS) entry which is preliminary data.</text>
</comment>
<evidence type="ECO:0000313" key="2">
    <source>
        <dbReference type="Proteomes" id="UP001589774"/>
    </source>
</evidence>
<evidence type="ECO:0000313" key="1">
    <source>
        <dbReference type="EMBL" id="MFC0321706.1"/>
    </source>
</evidence>
<sequence length="82" mass="9480">MLLNTGKEVQSVLVQETLLDDLEIGPGKYIHAEKEKKGLEKYKRIDAESVVSVNQSITTFFLIHGCWLKPSYYTFLHIYTLF</sequence>
<protein>
    <submittedName>
        <fullName evidence="1">Uncharacterized protein</fullName>
    </submittedName>
</protein>
<gene>
    <name evidence="1" type="ORF">ACFFI0_25565</name>
</gene>
<name>A0ABV6HS53_9SPHI</name>